<dbReference type="CDD" id="cd23992">
    <property type="entry name" value="PBP_GOBP"/>
    <property type="match status" value="1"/>
</dbReference>
<gene>
    <name evidence="2" type="primary">LOC113399697</name>
</gene>
<dbReference type="Gene3D" id="1.10.238.20">
    <property type="entry name" value="Pheromone/general odorant binding protein domain"/>
    <property type="match status" value="1"/>
</dbReference>
<dbReference type="Pfam" id="PF01395">
    <property type="entry name" value="PBP_GOBP"/>
    <property type="match status" value="1"/>
</dbReference>
<dbReference type="Proteomes" id="UP001652626">
    <property type="component" value="Chromosome 15"/>
</dbReference>
<organism evidence="1 2">
    <name type="scientific">Vanessa tameamea</name>
    <name type="common">Kamehameha butterfly</name>
    <dbReference type="NCBI Taxonomy" id="334116"/>
    <lineage>
        <taxon>Eukaryota</taxon>
        <taxon>Metazoa</taxon>
        <taxon>Ecdysozoa</taxon>
        <taxon>Arthropoda</taxon>
        <taxon>Hexapoda</taxon>
        <taxon>Insecta</taxon>
        <taxon>Pterygota</taxon>
        <taxon>Neoptera</taxon>
        <taxon>Endopterygota</taxon>
        <taxon>Lepidoptera</taxon>
        <taxon>Glossata</taxon>
        <taxon>Ditrysia</taxon>
        <taxon>Papilionoidea</taxon>
        <taxon>Nymphalidae</taxon>
        <taxon>Nymphalinae</taxon>
        <taxon>Vanessa</taxon>
    </lineage>
</organism>
<evidence type="ECO:0000313" key="1">
    <source>
        <dbReference type="Proteomes" id="UP001652626"/>
    </source>
</evidence>
<dbReference type="GeneID" id="113399697"/>
<dbReference type="InterPro" id="IPR006170">
    <property type="entry name" value="PBP/GOBP"/>
</dbReference>
<keyword evidence="1" id="KW-1185">Reference proteome</keyword>
<dbReference type="OrthoDB" id="8178339at2759"/>
<accession>A0A8B8IEG6</accession>
<proteinExistence type="predicted"/>
<dbReference type="AlphaFoldDB" id="A0A8B8IEG6"/>
<dbReference type="OMA" id="MRITMIC"/>
<reference evidence="2" key="1">
    <citation type="submission" date="2025-08" db="UniProtKB">
        <authorList>
            <consortium name="RefSeq"/>
        </authorList>
    </citation>
    <scope>IDENTIFICATION</scope>
    <source>
        <tissue evidence="2">Whole body</tissue>
    </source>
</reference>
<dbReference type="InterPro" id="IPR036728">
    <property type="entry name" value="PBP_GOBP_sf"/>
</dbReference>
<dbReference type="RefSeq" id="XP_026494682.1">
    <property type="nucleotide sequence ID" value="XM_026638897.2"/>
</dbReference>
<dbReference type="SMART" id="SM00708">
    <property type="entry name" value="PhBP"/>
    <property type="match status" value="1"/>
</dbReference>
<protein>
    <submittedName>
        <fullName evidence="2">Uncharacterized protein LOC113399697</fullName>
    </submittedName>
</protein>
<sequence length="117" mass="13068">MTCMQDHPVDMTEALKLKQLIVPTKREVKCLLACGYKKLGTMNSNGMYDVETGYKLAEMVKSGKADDSKRFENAKKLVDICSKVNDETVSDGKEGCERAALIFKCSIEKAPQVSFFF</sequence>
<dbReference type="GO" id="GO:0005549">
    <property type="term" value="F:odorant binding"/>
    <property type="evidence" value="ECO:0007669"/>
    <property type="project" value="InterPro"/>
</dbReference>
<name>A0A8B8IEG6_VANTA</name>
<dbReference type="SUPFAM" id="SSF47565">
    <property type="entry name" value="Insect pheromone/odorant-binding proteins"/>
    <property type="match status" value="1"/>
</dbReference>
<evidence type="ECO:0000313" key="2">
    <source>
        <dbReference type="RefSeq" id="XP_026494682.1"/>
    </source>
</evidence>